<accession>A0A9E7R3I9</accession>
<evidence type="ECO:0000259" key="2">
    <source>
        <dbReference type="Pfam" id="PF19701"/>
    </source>
</evidence>
<gene>
    <name evidence="3" type="ORF">N0B31_02425</name>
</gene>
<protein>
    <recommendedName>
        <fullName evidence="2">DUF6199 domain-containing protein</fullName>
    </recommendedName>
</protein>
<dbReference type="Proteomes" id="UP001057580">
    <property type="component" value="Chromosome"/>
</dbReference>
<proteinExistence type="predicted"/>
<keyword evidence="1" id="KW-0472">Membrane</keyword>
<keyword evidence="1" id="KW-0812">Transmembrane</keyword>
<dbReference type="AlphaFoldDB" id="A0A9E7R3I9"/>
<dbReference type="KEGG" id="ssai:N0B31_02425"/>
<dbReference type="Pfam" id="PF19701">
    <property type="entry name" value="DUF6199"/>
    <property type="match status" value="1"/>
</dbReference>
<evidence type="ECO:0000256" key="1">
    <source>
        <dbReference type="SAM" id="Phobius"/>
    </source>
</evidence>
<sequence length="87" mass="9710">MVETLLPLQFGGLGGPPLFFRLFGLLFAAVGALNLWKPREMASWQFRRRYGDVEGTLEPSDARVMLMRVFGGFFVLVGLGIFLGLFP</sequence>
<dbReference type="EMBL" id="CP104003">
    <property type="protein sequence ID" value="UWM55145.1"/>
    <property type="molecule type" value="Genomic_DNA"/>
</dbReference>
<dbReference type="InterPro" id="IPR045679">
    <property type="entry name" value="DUF6199"/>
</dbReference>
<evidence type="ECO:0000313" key="4">
    <source>
        <dbReference type="Proteomes" id="UP001057580"/>
    </source>
</evidence>
<dbReference type="GeneID" id="74941241"/>
<keyword evidence="1" id="KW-1133">Transmembrane helix</keyword>
<keyword evidence="4" id="KW-1185">Reference proteome</keyword>
<name>A0A9E7R3I9_9EURY</name>
<feature type="transmembrane region" description="Helical" evidence="1">
    <location>
        <begin position="18"/>
        <end position="36"/>
    </location>
</feature>
<reference evidence="3" key="1">
    <citation type="submission" date="2022-09" db="EMBL/GenBank/DDBJ databases">
        <title>Diverse halophilic archaea isolated from saline environments.</title>
        <authorList>
            <person name="Cui H.-L."/>
        </authorList>
    </citation>
    <scope>NUCLEOTIDE SEQUENCE</scope>
    <source>
        <strain evidence="3">ZS-35-S2</strain>
    </source>
</reference>
<evidence type="ECO:0000313" key="3">
    <source>
        <dbReference type="EMBL" id="UWM55145.1"/>
    </source>
</evidence>
<organism evidence="3 4">
    <name type="scientific">Salinirubellus salinus</name>
    <dbReference type="NCBI Taxonomy" id="1364945"/>
    <lineage>
        <taxon>Archaea</taxon>
        <taxon>Methanobacteriati</taxon>
        <taxon>Methanobacteriota</taxon>
        <taxon>Stenosarchaea group</taxon>
        <taxon>Halobacteria</taxon>
        <taxon>Halobacteriales</taxon>
        <taxon>Natronomonadaceae</taxon>
        <taxon>Salinirubellus</taxon>
    </lineage>
</organism>
<feature type="domain" description="DUF6199" evidence="2">
    <location>
        <begin position="23"/>
        <end position="84"/>
    </location>
</feature>
<feature type="transmembrane region" description="Helical" evidence="1">
    <location>
        <begin position="65"/>
        <end position="86"/>
    </location>
</feature>
<dbReference type="RefSeq" id="WP_260594197.1">
    <property type="nucleotide sequence ID" value="NZ_CP104003.1"/>
</dbReference>